<protein>
    <recommendedName>
        <fullName evidence="2">ATP-grasp domain-containing protein</fullName>
    </recommendedName>
</protein>
<evidence type="ECO:0000313" key="4">
    <source>
        <dbReference type="Proteomes" id="UP001057498"/>
    </source>
</evidence>
<feature type="domain" description="ATP-grasp" evidence="2">
    <location>
        <begin position="118"/>
        <end position="317"/>
    </location>
</feature>
<dbReference type="RefSeq" id="WP_251971037.1">
    <property type="nucleotide sequence ID" value="NZ_AP025730.1"/>
</dbReference>
<reference evidence="3" key="1">
    <citation type="submission" date="2022-04" db="EMBL/GenBank/DDBJ databases">
        <title>Whole genome sequence of Sphaerotilus sp. FB-5.</title>
        <authorList>
            <person name="Takeda M."/>
            <person name="Narihara S."/>
            <person name="Akimoto M."/>
            <person name="Akimoto R."/>
            <person name="Nishiyashiki S."/>
            <person name="Murakami T."/>
        </authorList>
    </citation>
    <scope>NUCLEOTIDE SEQUENCE</scope>
    <source>
        <strain evidence="3">FB-5</strain>
    </source>
</reference>
<sequence length="393" mass="42741">MVLSCEGHCEPALGVVRALGERGVPVIVLSETAQAAAALSRHCVEHVVAPQLGGHPPALRSALEALAERHGGPLPVFPTVDPDLDTLVRLAPSLDARLAPVVGEPALMLQLMDKAAFQALAEQHGLPVPRTWAPADQAALRQAAQEAHFPVIAKPAFPYHWHSALAQAFSGKKAQLLDDPSALLAFGATLGERDLGVLVQEYVPGADDQHIDVHAYVDRQGRAQATFAGCKRRIYPAHAGSGCYVEALDLPELERSTVDMLQRIGFTGLANVNYKRHAVTGRYTLLEINPRVSQWGFFTTRAGVNLPWLAYCDQVGLEAGPLPARRVGLRFVDSTRDLKAFRQYHAAGELTAAAYLRSLFRWGLVHQSLDWRDPVPGLSLLWRHARAVLGRAR</sequence>
<dbReference type="SUPFAM" id="SSF56059">
    <property type="entry name" value="Glutathione synthetase ATP-binding domain-like"/>
    <property type="match status" value="1"/>
</dbReference>
<dbReference type="EMBL" id="AP025730">
    <property type="protein sequence ID" value="BDI07884.1"/>
    <property type="molecule type" value="Genomic_DNA"/>
</dbReference>
<dbReference type="Gene3D" id="3.30.470.20">
    <property type="entry name" value="ATP-grasp fold, B domain"/>
    <property type="match status" value="1"/>
</dbReference>
<keyword evidence="4" id="KW-1185">Reference proteome</keyword>
<keyword evidence="1" id="KW-0067">ATP-binding</keyword>
<gene>
    <name evidence="3" type="ORF">CATMQ487_48540</name>
</gene>
<evidence type="ECO:0000313" key="3">
    <source>
        <dbReference type="EMBL" id="BDI07884.1"/>
    </source>
</evidence>
<dbReference type="Pfam" id="PF15632">
    <property type="entry name" value="ATPgrasp_Ter"/>
    <property type="match status" value="1"/>
</dbReference>
<evidence type="ECO:0000259" key="2">
    <source>
        <dbReference type="PROSITE" id="PS50975"/>
    </source>
</evidence>
<dbReference type="Proteomes" id="UP001057498">
    <property type="component" value="Chromosome"/>
</dbReference>
<evidence type="ECO:0000256" key="1">
    <source>
        <dbReference type="PROSITE-ProRule" id="PRU00409"/>
    </source>
</evidence>
<dbReference type="Gene3D" id="3.30.1490.20">
    <property type="entry name" value="ATP-grasp fold, A domain"/>
    <property type="match status" value="1"/>
</dbReference>
<dbReference type="PROSITE" id="PS50975">
    <property type="entry name" value="ATP_GRASP"/>
    <property type="match status" value="1"/>
</dbReference>
<proteinExistence type="predicted"/>
<dbReference type="InterPro" id="IPR013815">
    <property type="entry name" value="ATP_grasp_subdomain_1"/>
</dbReference>
<organism evidence="3 4">
    <name type="scientific">Sphaerotilus microaerophilus</name>
    <dbReference type="NCBI Taxonomy" id="2914710"/>
    <lineage>
        <taxon>Bacteria</taxon>
        <taxon>Pseudomonadati</taxon>
        <taxon>Pseudomonadota</taxon>
        <taxon>Betaproteobacteria</taxon>
        <taxon>Burkholderiales</taxon>
        <taxon>Sphaerotilaceae</taxon>
        <taxon>Sphaerotilus</taxon>
    </lineage>
</organism>
<accession>A0ABN6PRR3</accession>
<keyword evidence="1" id="KW-0547">Nucleotide-binding</keyword>
<name>A0ABN6PRR3_9BURK</name>
<dbReference type="InterPro" id="IPR011761">
    <property type="entry name" value="ATP-grasp"/>
</dbReference>